<evidence type="ECO:0000313" key="2">
    <source>
        <dbReference type="Proteomes" id="UP000553776"/>
    </source>
</evidence>
<name>A0A841TVM9_9BACL</name>
<dbReference type="AlphaFoldDB" id="A0A841TVM9"/>
<comment type="caution">
    <text evidence="1">The sequence shown here is derived from an EMBL/GenBank/DDBJ whole genome shotgun (WGS) entry which is preliminary data.</text>
</comment>
<organism evidence="1 2">
    <name type="scientific">Cohnella xylanilytica</name>
    <dbReference type="NCBI Taxonomy" id="557555"/>
    <lineage>
        <taxon>Bacteria</taxon>
        <taxon>Bacillati</taxon>
        <taxon>Bacillota</taxon>
        <taxon>Bacilli</taxon>
        <taxon>Bacillales</taxon>
        <taxon>Paenibacillaceae</taxon>
        <taxon>Cohnella</taxon>
    </lineage>
</organism>
<accession>A0A841TVM9</accession>
<dbReference type="Proteomes" id="UP000553776">
    <property type="component" value="Unassembled WGS sequence"/>
</dbReference>
<dbReference type="RefSeq" id="WP_185136328.1">
    <property type="nucleotide sequence ID" value="NZ_JACJVR010000052.1"/>
</dbReference>
<dbReference type="EMBL" id="JACJVR010000052">
    <property type="protein sequence ID" value="MBB6692336.1"/>
    <property type="molecule type" value="Genomic_DNA"/>
</dbReference>
<protein>
    <submittedName>
        <fullName evidence="1">Uncharacterized protein</fullName>
    </submittedName>
</protein>
<sequence length="215" mass="24528">MTIEQMAREMQQRLGGKIFVFPIRDGDPFSHYAIAIDVGAGQFKMYEDSFSINEAAACLLTLIDSLKSEGFEVEYERDVRFVSYGAQMNAPDVTMRRIRNTPGAFKPSSQLMEKGADVRPNPEDPEGVLLSARGILKFCLLEMMDKNPKGALFMGEYFKLLASRRYGKTAAAIKQEVRRMSKHEAVQWAERTYTRYISNDRDIMDIFQRLRGAEV</sequence>
<keyword evidence="2" id="KW-1185">Reference proteome</keyword>
<proteinExistence type="predicted"/>
<reference evidence="1 2" key="1">
    <citation type="submission" date="2020-08" db="EMBL/GenBank/DDBJ databases">
        <title>Cohnella phylogeny.</title>
        <authorList>
            <person name="Dunlap C."/>
        </authorList>
    </citation>
    <scope>NUCLEOTIDE SEQUENCE [LARGE SCALE GENOMIC DNA]</scope>
    <source>
        <strain evidence="1 2">DSM 25239</strain>
    </source>
</reference>
<gene>
    <name evidence="1" type="ORF">H7B90_13070</name>
</gene>
<evidence type="ECO:0000313" key="1">
    <source>
        <dbReference type="EMBL" id="MBB6692336.1"/>
    </source>
</evidence>